<reference evidence="3 4" key="1">
    <citation type="journal article" date="2014" name="Genome Announc.">
        <title>Draft Genome Sequence of Lysobacter capsici AZ78, a Bacterium Antagonistic to Plant-Pathogenic Oomycetes.</title>
        <authorList>
            <person name="Puopolo G."/>
            <person name="Sonego P."/>
            <person name="Engelen K."/>
            <person name="Pertot I."/>
        </authorList>
    </citation>
    <scope>NUCLEOTIDE SEQUENCE [LARGE SCALE GENOMIC DNA]</scope>
    <source>
        <strain evidence="3 4">AZ78</strain>
    </source>
</reference>
<keyword evidence="2" id="KW-1133">Transmembrane helix</keyword>
<dbReference type="AlphaFoldDB" id="A0A108U869"/>
<dbReference type="Proteomes" id="UP000023435">
    <property type="component" value="Unassembled WGS sequence"/>
</dbReference>
<keyword evidence="2" id="KW-0812">Transmembrane</keyword>
<gene>
    <name evidence="3" type="ORF">AZ78_1896</name>
</gene>
<organism evidence="3 4">
    <name type="scientific">Lysobacter capsici AZ78</name>
    <dbReference type="NCBI Taxonomy" id="1444315"/>
    <lineage>
        <taxon>Bacteria</taxon>
        <taxon>Pseudomonadati</taxon>
        <taxon>Pseudomonadota</taxon>
        <taxon>Gammaproteobacteria</taxon>
        <taxon>Lysobacterales</taxon>
        <taxon>Lysobacteraceae</taxon>
        <taxon>Lysobacter</taxon>
    </lineage>
</organism>
<accession>A0A108U869</accession>
<dbReference type="RefSeq" id="WP_036114564.1">
    <property type="nucleotide sequence ID" value="NZ_JAJA02000001.1"/>
</dbReference>
<keyword evidence="4" id="KW-1185">Reference proteome</keyword>
<dbReference type="OrthoDB" id="5966693at2"/>
<evidence type="ECO:0000313" key="4">
    <source>
        <dbReference type="Proteomes" id="UP000023435"/>
    </source>
</evidence>
<feature type="region of interest" description="Disordered" evidence="1">
    <location>
        <begin position="40"/>
        <end position="69"/>
    </location>
</feature>
<proteinExistence type="predicted"/>
<keyword evidence="2" id="KW-0472">Membrane</keyword>
<dbReference type="EMBL" id="JAJA02000001">
    <property type="protein sequence ID" value="KWS04347.1"/>
    <property type="molecule type" value="Genomic_DNA"/>
</dbReference>
<evidence type="ECO:0000256" key="2">
    <source>
        <dbReference type="SAM" id="Phobius"/>
    </source>
</evidence>
<feature type="transmembrane region" description="Helical" evidence="2">
    <location>
        <begin position="7"/>
        <end position="25"/>
    </location>
</feature>
<name>A0A108U869_9GAMM</name>
<evidence type="ECO:0000256" key="1">
    <source>
        <dbReference type="SAM" id="MobiDB-lite"/>
    </source>
</evidence>
<comment type="caution">
    <text evidence="3">The sequence shown here is derived from an EMBL/GenBank/DDBJ whole genome shotgun (WGS) entry which is preliminary data.</text>
</comment>
<evidence type="ECO:0000313" key="3">
    <source>
        <dbReference type="EMBL" id="KWS04347.1"/>
    </source>
</evidence>
<sequence>MAVKTRGLIVSLIAIAVALLGWQLWRLRAPVATAPTAVGQSDAAAQEQPAVPAKPADTPSKIEPIRSNYRNPQLAELKSRADAGDSRASCQLGMELLRCTDVSPAEQVLAAAEENSRPDLPPEQRAYMTKLEDRARQMINECRNAPADSWKQGNHYLRQAALAGEPEAMYRYARGDSVLVDYTHLNSPEFDRWRAEAGNMLQLSFEAGYLPSVFDLMVGYSDNSSPLTGLIANDPTKARAMRLLISRLAGKPADRPESRYASLEPAATALASQWQRDYFPTVKPPLQKLPRLMPAGFASLYADENNEPACTQ</sequence>
<protein>
    <submittedName>
        <fullName evidence="3">Uncharacterized protein</fullName>
    </submittedName>
</protein>